<evidence type="ECO:0000256" key="2">
    <source>
        <dbReference type="SAM" id="SignalP"/>
    </source>
</evidence>
<evidence type="ECO:0000259" key="3">
    <source>
        <dbReference type="Pfam" id="PF15983"/>
    </source>
</evidence>
<sequence length="297" mass="32380">MKKMQYIVATLGLASVFLLSGCGQSSSSSSSSSSESAQEQTVNSLVEIKNDLEEDSYNQAKEKLDEALKKDPDNKDLKAAKEQVDLYMKAKEAYREGRYDVALDNAKKVCKVESGLELMDSKAKDLETKAKDELAEKQQKSKEKKVQKREQAATKAANVSNSKWNGTKQAELGNLMTQWSASMGQDYSKVGFSEYVGNMGCSVSDFQNGSATLYVSGQPVTVTLGNQEAGSSYHIVGAYDGMTNNGDDTTYLFAIHNGQGVVLVSQNSDYIESNTVDSYFTPTKNQNLSSRFANLVG</sequence>
<protein>
    <recommendedName>
        <fullName evidence="3">DUF4767 domain-containing protein</fullName>
    </recommendedName>
</protein>
<feature type="region of interest" description="Disordered" evidence="1">
    <location>
        <begin position="21"/>
        <end position="74"/>
    </location>
</feature>
<feature type="region of interest" description="Disordered" evidence="1">
    <location>
        <begin position="132"/>
        <end position="164"/>
    </location>
</feature>
<gene>
    <name evidence="4" type="ORF">C683_0363</name>
</gene>
<proteinExistence type="predicted"/>
<dbReference type="EMBL" id="AMYT01000011">
    <property type="protein sequence ID" value="EKU27582.1"/>
    <property type="molecule type" value="Genomic_DNA"/>
</dbReference>
<dbReference type="InterPro" id="IPR031927">
    <property type="entry name" value="DUF4767"/>
</dbReference>
<feature type="domain" description="DUF4767" evidence="3">
    <location>
        <begin position="162"/>
        <end position="296"/>
    </location>
</feature>
<dbReference type="AlphaFoldDB" id="K8ZC42"/>
<dbReference type="RefSeq" id="WP_009488784.1">
    <property type="nucleotide sequence ID" value="NZ_AMYT01000011.1"/>
</dbReference>
<dbReference type="PROSITE" id="PS51257">
    <property type="entry name" value="PROKAR_LIPOPROTEIN"/>
    <property type="match status" value="1"/>
</dbReference>
<feature type="signal peptide" evidence="2">
    <location>
        <begin position="1"/>
        <end position="20"/>
    </location>
</feature>
<name>K8ZC42_9ENTE</name>
<keyword evidence="2" id="KW-0732">Signal</keyword>
<evidence type="ECO:0000313" key="4">
    <source>
        <dbReference type="EMBL" id="EKU27582.1"/>
    </source>
</evidence>
<evidence type="ECO:0000313" key="5">
    <source>
        <dbReference type="Proteomes" id="UP000016057"/>
    </source>
</evidence>
<dbReference type="STRING" id="1234409.C683_0363"/>
<dbReference type="Proteomes" id="UP000016057">
    <property type="component" value="Unassembled WGS sequence"/>
</dbReference>
<dbReference type="InterPro" id="IPR011990">
    <property type="entry name" value="TPR-like_helical_dom_sf"/>
</dbReference>
<accession>K8ZC42</accession>
<feature type="compositionally biased region" description="Basic and acidic residues" evidence="1">
    <location>
        <begin position="60"/>
        <end position="74"/>
    </location>
</feature>
<keyword evidence="5" id="KW-1185">Reference proteome</keyword>
<organism evidence="4 5">
    <name type="scientific">Catellicoccus marimammalium M35/04/3</name>
    <dbReference type="NCBI Taxonomy" id="1234409"/>
    <lineage>
        <taxon>Bacteria</taxon>
        <taxon>Bacillati</taxon>
        <taxon>Bacillota</taxon>
        <taxon>Bacilli</taxon>
        <taxon>Lactobacillales</taxon>
        <taxon>Enterococcaceae</taxon>
        <taxon>Catellicoccus</taxon>
    </lineage>
</organism>
<feature type="chain" id="PRO_5038834856" description="DUF4767 domain-containing protein" evidence="2">
    <location>
        <begin position="21"/>
        <end position="297"/>
    </location>
</feature>
<comment type="caution">
    <text evidence="4">The sequence shown here is derived from an EMBL/GenBank/DDBJ whole genome shotgun (WGS) entry which is preliminary data.</text>
</comment>
<evidence type="ECO:0000256" key="1">
    <source>
        <dbReference type="SAM" id="MobiDB-lite"/>
    </source>
</evidence>
<feature type="compositionally biased region" description="Low complexity" evidence="1">
    <location>
        <begin position="25"/>
        <end position="36"/>
    </location>
</feature>
<dbReference type="Gene3D" id="1.25.40.10">
    <property type="entry name" value="Tetratricopeptide repeat domain"/>
    <property type="match status" value="1"/>
</dbReference>
<dbReference type="OrthoDB" id="2149782at2"/>
<dbReference type="Pfam" id="PF15983">
    <property type="entry name" value="DUF4767"/>
    <property type="match status" value="1"/>
</dbReference>
<feature type="compositionally biased region" description="Basic and acidic residues" evidence="1">
    <location>
        <begin position="132"/>
        <end position="141"/>
    </location>
</feature>
<reference evidence="4 5" key="1">
    <citation type="journal article" date="2013" name="Genome Announc.">
        <title>Draft Genome Sequence of Catellicoccus marimammalium, a Novel Species Commonly Found in Gull Feces.</title>
        <authorList>
            <person name="Weigand M.R."/>
            <person name="Ryu H."/>
            <person name="Bozcek L."/>
            <person name="Konstantinidis K.T."/>
            <person name="Santo Domingo J.W."/>
        </authorList>
    </citation>
    <scope>NUCLEOTIDE SEQUENCE [LARGE SCALE GENOMIC DNA]</scope>
    <source>
        <strain evidence="4 5">M35/04/3</strain>
    </source>
</reference>